<evidence type="ECO:0000313" key="1">
    <source>
        <dbReference type="EMBL" id="EMZ21751.1"/>
    </source>
</evidence>
<keyword evidence="2" id="KW-1185">Reference proteome</keyword>
<dbReference type="Pfam" id="PF08837">
    <property type="entry name" value="DUF1810"/>
    <property type="match status" value="1"/>
</dbReference>
<organism evidence="1 2">
    <name type="scientific">Eubacterium plexicaudatum ASF492</name>
    <dbReference type="NCBI Taxonomy" id="1235802"/>
    <lineage>
        <taxon>Bacteria</taxon>
        <taxon>Bacillati</taxon>
        <taxon>Bacillota</taxon>
        <taxon>Clostridia</taxon>
        <taxon>Eubacteriales</taxon>
        <taxon>Eubacteriaceae</taxon>
        <taxon>Eubacterium</taxon>
    </lineage>
</organism>
<dbReference type="HOGENOM" id="CLU_124534_0_0_9"/>
<dbReference type="PIRSF" id="PIRSF008546">
    <property type="entry name" value="UCP008546"/>
    <property type="match status" value="1"/>
</dbReference>
<dbReference type="STRING" id="1235802.C823_04352"/>
<dbReference type="OrthoDB" id="9787476at2"/>
<gene>
    <name evidence="1" type="ORF">C823_04352</name>
</gene>
<name>N2A0Q3_9FIRM</name>
<evidence type="ECO:0008006" key="3">
    <source>
        <dbReference type="Google" id="ProtNLM"/>
    </source>
</evidence>
<protein>
    <recommendedName>
        <fullName evidence="3">Calpastatin</fullName>
    </recommendedName>
</protein>
<dbReference type="Gene3D" id="1.25.40.380">
    <property type="entry name" value="Protein of unknown function DUF1810"/>
    <property type="match status" value="1"/>
</dbReference>
<reference evidence="1 2" key="1">
    <citation type="journal article" date="2014" name="Genome Announc.">
        <title>Draft genome sequences of the altered schaedler flora, a defined bacterial community from gnotobiotic mice.</title>
        <authorList>
            <person name="Wannemuehler M.J."/>
            <person name="Overstreet A.M."/>
            <person name="Ward D.V."/>
            <person name="Phillips G.J."/>
        </authorList>
    </citation>
    <scope>NUCLEOTIDE SEQUENCE [LARGE SCALE GENOMIC DNA]</scope>
    <source>
        <strain evidence="1 2">ASF492</strain>
    </source>
</reference>
<accession>N2A0Q3</accession>
<proteinExistence type="predicted"/>
<dbReference type="EMBL" id="AQFT01000127">
    <property type="protein sequence ID" value="EMZ21751.1"/>
    <property type="molecule type" value="Genomic_DNA"/>
</dbReference>
<dbReference type="InterPro" id="IPR036287">
    <property type="entry name" value="Rv1873-like_sf"/>
</dbReference>
<dbReference type="eggNOG" id="COG5579">
    <property type="taxonomic scope" value="Bacteria"/>
</dbReference>
<dbReference type="PATRIC" id="fig|1235802.3.peg.4622"/>
<dbReference type="Proteomes" id="UP000012589">
    <property type="component" value="Unassembled WGS sequence"/>
</dbReference>
<dbReference type="InterPro" id="IPR014937">
    <property type="entry name" value="DUF1810"/>
</dbReference>
<sequence length="144" mass="17053">MEPQHLNRFIDVHLRDYPNALSEIKNGRKQSHWMWYIFPQIAGLGTTEISNYYSIRDIEEARDYMREPLLRSHLLEISRSLLELECCDANKIFGFPDDMKLKSSMTLFSEACPEVDVFQKVLDKFFNGMKDQKTIEFISQKRHS</sequence>
<dbReference type="SUPFAM" id="SSF140736">
    <property type="entry name" value="Rv1873-like"/>
    <property type="match status" value="1"/>
</dbReference>
<dbReference type="AlphaFoldDB" id="N2A0Q3"/>
<evidence type="ECO:0000313" key="2">
    <source>
        <dbReference type="Proteomes" id="UP000012589"/>
    </source>
</evidence>
<comment type="caution">
    <text evidence="1">The sequence shown here is derived from an EMBL/GenBank/DDBJ whole genome shotgun (WGS) entry which is preliminary data.</text>
</comment>